<dbReference type="InterPro" id="IPR036812">
    <property type="entry name" value="NAD(P)_OxRdtase_dom_sf"/>
</dbReference>
<organism evidence="3">
    <name type="scientific">Petromyces alliaceus</name>
    <name type="common">Aspergillus alliaceus</name>
    <dbReference type="NCBI Taxonomy" id="209559"/>
    <lineage>
        <taxon>Eukaryota</taxon>
        <taxon>Fungi</taxon>
        <taxon>Dikarya</taxon>
        <taxon>Ascomycota</taxon>
        <taxon>Pezizomycotina</taxon>
        <taxon>Eurotiomycetes</taxon>
        <taxon>Eurotiomycetidae</taxon>
        <taxon>Eurotiales</taxon>
        <taxon>Aspergillaceae</taxon>
        <taxon>Aspergillus</taxon>
        <taxon>Aspergillus subgen. Circumdati</taxon>
    </lineage>
</organism>
<dbReference type="InterPro" id="IPR023210">
    <property type="entry name" value="NADP_OxRdtase_dom"/>
</dbReference>
<protein>
    <recommendedName>
        <fullName evidence="2">NADP-dependent oxidoreductase domain-containing protein</fullName>
    </recommendedName>
</protein>
<dbReference type="EMBL" id="ML735260">
    <property type="protein sequence ID" value="KAE8389907.1"/>
    <property type="molecule type" value="Genomic_DNA"/>
</dbReference>
<sequence>MRLSLHCYKSGHHQFRHSLILLGLWNVPSEPPTAGLWLLRRYFEKRPEDASKVALFIRACFIPTTLSPITTRDGIRASTEEHNRILGGVKKIDIFGPAMDRDVPIEGTLGALKELVSEGQIGAVGLLEVGAATIDPACACYVSRPGCRCRDFLLEHQDTYQRGGSRM</sequence>
<evidence type="ECO:0000259" key="2">
    <source>
        <dbReference type="Pfam" id="PF00248"/>
    </source>
</evidence>
<gene>
    <name evidence="3" type="ORF">BDV23DRAFT_183983</name>
</gene>
<reference evidence="3" key="1">
    <citation type="submission" date="2019-04" db="EMBL/GenBank/DDBJ databases">
        <title>Friends and foes A comparative genomics studyof 23 Aspergillus species from section Flavi.</title>
        <authorList>
            <consortium name="DOE Joint Genome Institute"/>
            <person name="Kjaerbolling I."/>
            <person name="Vesth T."/>
            <person name="Frisvad J.C."/>
            <person name="Nybo J.L."/>
            <person name="Theobald S."/>
            <person name="Kildgaard S."/>
            <person name="Isbrandt T."/>
            <person name="Kuo A."/>
            <person name="Sato A."/>
            <person name="Lyhne E.K."/>
            <person name="Kogle M.E."/>
            <person name="Wiebenga A."/>
            <person name="Kun R.S."/>
            <person name="Lubbers R.J."/>
            <person name="Makela M.R."/>
            <person name="Barry K."/>
            <person name="Chovatia M."/>
            <person name="Clum A."/>
            <person name="Daum C."/>
            <person name="Haridas S."/>
            <person name="He G."/>
            <person name="LaButti K."/>
            <person name="Lipzen A."/>
            <person name="Mondo S."/>
            <person name="Riley R."/>
            <person name="Salamov A."/>
            <person name="Simmons B.A."/>
            <person name="Magnuson J.K."/>
            <person name="Henrissat B."/>
            <person name="Mortensen U.H."/>
            <person name="Larsen T.O."/>
            <person name="Devries R.P."/>
            <person name="Grigoriev I.V."/>
            <person name="Machida M."/>
            <person name="Baker S.E."/>
            <person name="Andersen M.R."/>
        </authorList>
    </citation>
    <scope>NUCLEOTIDE SEQUENCE [LARGE SCALE GENOMIC DNA]</scope>
    <source>
        <strain evidence="3">IBT 14317</strain>
    </source>
</reference>
<evidence type="ECO:0000256" key="1">
    <source>
        <dbReference type="ARBA" id="ARBA00023002"/>
    </source>
</evidence>
<feature type="domain" description="NADP-dependent oxidoreductase" evidence="2">
    <location>
        <begin position="39"/>
        <end position="136"/>
    </location>
</feature>
<dbReference type="Pfam" id="PF00248">
    <property type="entry name" value="Aldo_ket_red"/>
    <property type="match status" value="1"/>
</dbReference>
<dbReference type="Gene3D" id="3.20.20.100">
    <property type="entry name" value="NADP-dependent oxidoreductase domain"/>
    <property type="match status" value="1"/>
</dbReference>
<name>A0A5N7C808_PETAA</name>
<dbReference type="SUPFAM" id="SSF51430">
    <property type="entry name" value="NAD(P)-linked oxidoreductase"/>
    <property type="match status" value="1"/>
</dbReference>
<dbReference type="GO" id="GO:0016491">
    <property type="term" value="F:oxidoreductase activity"/>
    <property type="evidence" value="ECO:0007669"/>
    <property type="project" value="UniProtKB-KW"/>
</dbReference>
<keyword evidence="1" id="KW-0560">Oxidoreductase</keyword>
<dbReference type="Proteomes" id="UP000326877">
    <property type="component" value="Unassembled WGS sequence"/>
</dbReference>
<accession>A0A5N7C808</accession>
<proteinExistence type="predicted"/>
<evidence type="ECO:0000313" key="3">
    <source>
        <dbReference type="EMBL" id="KAE8389907.1"/>
    </source>
</evidence>
<dbReference type="OrthoDB" id="37537at2759"/>
<dbReference type="AlphaFoldDB" id="A0A5N7C808"/>